<comment type="caution">
    <text evidence="1">The sequence shown here is derived from an EMBL/GenBank/DDBJ whole genome shotgun (WGS) entry which is preliminary data.</text>
</comment>
<proteinExistence type="predicted"/>
<name>A0A8H9MYP9_VIBVL</name>
<dbReference type="Proteomes" id="UP000863257">
    <property type="component" value="Unassembled WGS sequence"/>
</dbReference>
<sequence length="203" mass="22350">MLFDMKDLDSILNTDVSLKRVDFNSKSTLLELMYGVRGIMCEEDLSEFLRIIIDHTKSVIVDASVAGKNYLIAYENSLNRLTKTISKCTTDASRRAAAKRCELDIENAKKELSGDVGKGISSMILSLMDVELIKLHLRDCATDALHSVLLKIINTSETKKGARFKLVTSGTGSLRLSSTTGVDLELLLNQSSTKVVSAKIVYI</sequence>
<accession>A0A8H9MYP9</accession>
<organism evidence="1">
    <name type="scientific">Vibrio vulnificus</name>
    <dbReference type="NCBI Taxonomy" id="672"/>
    <lineage>
        <taxon>Bacteria</taxon>
        <taxon>Pseudomonadati</taxon>
        <taxon>Pseudomonadota</taxon>
        <taxon>Gammaproteobacteria</taxon>
        <taxon>Vibrionales</taxon>
        <taxon>Vibrionaceae</taxon>
        <taxon>Vibrio</taxon>
    </lineage>
</organism>
<gene>
    <name evidence="1" type="ORF">I7730_00935</name>
</gene>
<reference evidence="1" key="2">
    <citation type="submission" date="2019-01" db="EMBL/GenBank/DDBJ databases">
        <authorList>
            <consortium name="NCBI Pathogen Detection Project"/>
        </authorList>
    </citation>
    <scope>NUCLEOTIDE SEQUENCE</scope>
    <source>
        <strain evidence="1">BCW_3452</strain>
    </source>
</reference>
<dbReference type="AlphaFoldDB" id="A0A8H9MYP9"/>
<protein>
    <submittedName>
        <fullName evidence="1">Uncharacterized protein</fullName>
    </submittedName>
</protein>
<evidence type="ECO:0000313" key="1">
    <source>
        <dbReference type="EMBL" id="HAS8538364.1"/>
    </source>
</evidence>
<reference evidence="1" key="1">
    <citation type="journal article" date="2018" name="Genome Biol.">
        <title>SKESA: strategic k-mer extension for scrupulous assemblies.</title>
        <authorList>
            <person name="Souvorov A."/>
            <person name="Agarwala R."/>
            <person name="Lipman D.J."/>
        </authorList>
    </citation>
    <scope>NUCLEOTIDE SEQUENCE</scope>
    <source>
        <strain evidence="1">BCW_3452</strain>
    </source>
</reference>
<dbReference type="EMBL" id="DACRBY010000001">
    <property type="protein sequence ID" value="HAS8538364.1"/>
    <property type="molecule type" value="Genomic_DNA"/>
</dbReference>